<reference evidence="1" key="1">
    <citation type="submission" date="2023-05" db="EMBL/GenBank/DDBJ databases">
        <authorList>
            <consortium name="ELIXIR-Norway"/>
        </authorList>
    </citation>
    <scope>NUCLEOTIDE SEQUENCE</scope>
</reference>
<dbReference type="EMBL" id="OX596113">
    <property type="protein sequence ID" value="CAN0413196.1"/>
    <property type="molecule type" value="Genomic_DNA"/>
</dbReference>
<dbReference type="Proteomes" id="UP001162501">
    <property type="component" value="Chromosome 29"/>
</dbReference>
<evidence type="ECO:0000313" key="2">
    <source>
        <dbReference type="Proteomes" id="UP001162501"/>
    </source>
</evidence>
<organism evidence="1 2">
    <name type="scientific">Rangifer tarandus platyrhynchus</name>
    <name type="common">Svalbard reindeer</name>
    <dbReference type="NCBI Taxonomy" id="3082113"/>
    <lineage>
        <taxon>Eukaryota</taxon>
        <taxon>Metazoa</taxon>
        <taxon>Chordata</taxon>
        <taxon>Craniata</taxon>
        <taxon>Vertebrata</taxon>
        <taxon>Euteleostomi</taxon>
        <taxon>Mammalia</taxon>
        <taxon>Eutheria</taxon>
        <taxon>Laurasiatheria</taxon>
        <taxon>Artiodactyla</taxon>
        <taxon>Ruminantia</taxon>
        <taxon>Pecora</taxon>
        <taxon>Cervidae</taxon>
        <taxon>Odocoileinae</taxon>
        <taxon>Rangifer</taxon>
    </lineage>
</organism>
<sequence length="105" mass="11570">MLYQACVLSESEISSPGLLHCRQTLYCLSYQESHLSLQFSSISQSCPTLCNPMSSTTPGLPVQHQLPETTQTHTHRISDAIQPSYPLSSPSPPALNLSQHQSLFK</sequence>
<accession>A0AC59ZGJ1</accession>
<evidence type="ECO:0000313" key="1">
    <source>
        <dbReference type="EMBL" id="CAN0413196.1"/>
    </source>
</evidence>
<proteinExistence type="predicted"/>
<protein>
    <submittedName>
        <fullName evidence="1">Uncharacterized protein</fullName>
    </submittedName>
</protein>
<name>A0AC59ZGJ1_RANTA</name>
<gene>
    <name evidence="1" type="ORF">MRATA1EN22A_LOCUS18053</name>
</gene>
<reference evidence="1" key="2">
    <citation type="submission" date="2025-03" db="EMBL/GenBank/DDBJ databases">
        <authorList>
            <consortium name="ELIXIR-Norway"/>
            <consortium name="Elixir Norway"/>
        </authorList>
    </citation>
    <scope>NUCLEOTIDE SEQUENCE</scope>
</reference>